<dbReference type="InterPro" id="IPR036508">
    <property type="entry name" value="Chitin-bd_dom_sf"/>
</dbReference>
<feature type="signal peptide" evidence="7">
    <location>
        <begin position="1"/>
        <end position="19"/>
    </location>
</feature>
<feature type="domain" description="Chitin-binding type-2" evidence="8">
    <location>
        <begin position="1482"/>
        <end position="1537"/>
    </location>
</feature>
<dbReference type="GO" id="GO:0005576">
    <property type="term" value="C:extracellular region"/>
    <property type="evidence" value="ECO:0007669"/>
    <property type="project" value="InterPro"/>
</dbReference>
<feature type="compositionally biased region" description="Basic and acidic residues" evidence="6">
    <location>
        <begin position="651"/>
        <end position="662"/>
    </location>
</feature>
<feature type="domain" description="Chitin-binding type-2" evidence="8">
    <location>
        <begin position="937"/>
        <end position="993"/>
    </location>
</feature>
<dbReference type="Pfam" id="PF01607">
    <property type="entry name" value="CBM_14"/>
    <property type="match status" value="10"/>
</dbReference>
<keyword evidence="5" id="KW-0325">Glycoprotein</keyword>
<evidence type="ECO:0000256" key="1">
    <source>
        <dbReference type="ARBA" id="ARBA00022669"/>
    </source>
</evidence>
<dbReference type="SUPFAM" id="SSF57625">
    <property type="entry name" value="Invertebrate chitin-binding proteins"/>
    <property type="match status" value="11"/>
</dbReference>
<keyword evidence="10" id="KW-1185">Reference proteome</keyword>
<dbReference type="SMART" id="SM00494">
    <property type="entry name" value="ChtBD2"/>
    <property type="match status" value="11"/>
</dbReference>
<dbReference type="PROSITE" id="PS50940">
    <property type="entry name" value="CHIT_BIND_II"/>
    <property type="match status" value="10"/>
</dbReference>
<dbReference type="PANTHER" id="PTHR23301:SF0">
    <property type="entry name" value="CHITIN-BINDING TYPE-2 DOMAIN-CONTAINING PROTEIN-RELATED"/>
    <property type="match status" value="1"/>
</dbReference>
<sequence>MILHWLLLTLLGHQYFVLGDDTFVCPSDTGVFPHPESDTQFYRCESGKPALQDCATGTFDAGKGACSEGQAANSTSTASPKSAKNDNKTTLKTSPSSAETTTKTSEIDDTKVKSDEKSTATAKPASDADSTTQKSSSTAKPGDKKAKKNNETVKDSTTPSTTTTTPSITTTTKSSKGDDSSSTDKKKTQKIQDETQKPKAETFRAEADYDYNYDYSDDYRTYGDEHKQPTETEKDHAQQNEGHGDHAQQNEGHGDHAQQNEGLGNHGDHGDHVQQNDGHGDHSKVEEKFNCPNESGFYRHPANCSRFFWCIQWQPTPMYCAEGTAFDPDNHVCSWIVGSDGCGGQLAAPGYQDSHHSFDRLKRSVTDDVKDFDDVNFVPDNYKLSPRHRRQASDYDYYYDSDDGHSNHDHSNKDEDRREGPKEGRSFGLDSKDVNFGAGSATTPYQCPGDGFYADPHDCSVFYHCASGKPYRHQCQPGTAFNKDKYVCSWPLEADGCGGMLSVPYQADVQADDENFTNPFTIEDKEDSGFECPDDVNGYYPDPTDCRHFFQCVEAQKFRHKCANGTAFNIESGVCTWPMSAKSGCGVVLYRAEVEADHPQKALGHKKHHKKHAGHPSDRKRRSLPSWASGALFRMADDPAGKKQKAASPKAAEKKQENRKAESSAQTKTDASTDTGAKNSGSKLAEESSKSASSDKAKTSTSSTTTTASTPPTTTTTTTTAPGTKTDKVEPLPGVVDSIQRTSAWPWESVVRKRKQKSRADYITTKAPSKTTTTQTTDKKSSSSSSSSTTTTVKSATTKKNTTPKASTTSSTTTKSTTTTTTTTKAPEPSTLAVKHPKAEAYRVSTAETDFRCPAPTGHFRDPMNCAIYYHCVDDVAFRKECPDGNLYDINFHRCLPINEVKDCRLVDEKKVGREDEWLSHYPESNSYPKKVDGPREFECDVLNGYFRNHEDCSAYVECLDGVAFHRKCMTGTVFDATRKKCTWSSLVPDCRVTFGSEASEEKNYQVDGFQCPTTDGYYRDPASCSTYYHCIDGKAMPRVCDPNNFFDPQASQCRWAKLVTDCDNRGLPVYVDKLPVSKFVCPLPNGHYRDPEDCSVFYHCLQDVPYRGACRRHHAFDVDLLTCVPRSEVPGCKQNHVTEEKDVWGKEEARKDEGARGVSQGLTTTVKTVDTKSDSTTRKSSNAKGDFQCPEAHGLFRDPQDCRVFYHCFSGRHFRHECQFGTVFSTERNLCTWPALVPDCPLATQSPEVTSQDAQDNIESTEEWISDNLPADFKHDHQHDAPAPSRPSKSTTTPRVVTKKTDVTKSRDNVTKSPSDVIEVQDDVSEAQPYISQEVNSAAEIEPFDYDQGEVHTPKASSDGLNNFIVEAAVPNGFRSDPFNEFICPQLIFDQYFRDPIDCTRFHRCVKGLRFTFDCPRGTFFDPVFNICDFQEKVPDCDHEGRRLGTSREPMGSDNEVSIPLYTGNGGEYMTENSLDFPVADPMCPRSDGLFPHPSSCNKFVYCARGSPVVLTCPADLLYNVDTMTCDYQDKIVCIQYDK</sequence>
<feature type="region of interest" description="Disordered" evidence="6">
    <location>
        <begin position="65"/>
        <end position="287"/>
    </location>
</feature>
<feature type="compositionally biased region" description="Basic and acidic residues" evidence="6">
    <location>
        <begin position="141"/>
        <end position="154"/>
    </location>
</feature>
<evidence type="ECO:0000256" key="2">
    <source>
        <dbReference type="ARBA" id="ARBA00022729"/>
    </source>
</evidence>
<feature type="compositionally biased region" description="Basic residues" evidence="6">
    <location>
        <begin position="603"/>
        <end position="623"/>
    </location>
</feature>
<feature type="compositionally biased region" description="Low complexity" evidence="6">
    <location>
        <begin position="764"/>
        <end position="831"/>
    </location>
</feature>
<feature type="compositionally biased region" description="Basic and acidic residues" evidence="6">
    <location>
        <begin position="105"/>
        <end position="118"/>
    </location>
</feature>
<keyword evidence="3" id="KW-0677">Repeat</keyword>
<feature type="compositionally biased region" description="Polar residues" evidence="6">
    <location>
        <begin position="90"/>
        <end position="104"/>
    </location>
</feature>
<organism evidence="9 10">
    <name type="scientific">Littorina saxatilis</name>
    <dbReference type="NCBI Taxonomy" id="31220"/>
    <lineage>
        <taxon>Eukaryota</taxon>
        <taxon>Metazoa</taxon>
        <taxon>Spiralia</taxon>
        <taxon>Lophotrochozoa</taxon>
        <taxon>Mollusca</taxon>
        <taxon>Gastropoda</taxon>
        <taxon>Caenogastropoda</taxon>
        <taxon>Littorinimorpha</taxon>
        <taxon>Littorinoidea</taxon>
        <taxon>Littorinidae</taxon>
        <taxon>Littorina</taxon>
    </lineage>
</organism>
<dbReference type="GO" id="GO:0008061">
    <property type="term" value="F:chitin binding"/>
    <property type="evidence" value="ECO:0007669"/>
    <property type="project" value="UniProtKB-KW"/>
</dbReference>
<feature type="compositionally biased region" description="Polar residues" evidence="6">
    <location>
        <begin position="663"/>
        <end position="682"/>
    </location>
</feature>
<feature type="compositionally biased region" description="Low complexity" evidence="6">
    <location>
        <begin position="699"/>
        <end position="724"/>
    </location>
</feature>
<feature type="compositionally biased region" description="Basic and acidic residues" evidence="6">
    <location>
        <begin position="175"/>
        <end position="207"/>
    </location>
</feature>
<evidence type="ECO:0000256" key="6">
    <source>
        <dbReference type="SAM" id="MobiDB-lite"/>
    </source>
</evidence>
<feature type="compositionally biased region" description="Basic and acidic residues" evidence="6">
    <location>
        <begin position="266"/>
        <end position="287"/>
    </location>
</feature>
<feature type="domain" description="Chitin-binding type-2" evidence="8">
    <location>
        <begin position="444"/>
        <end position="499"/>
    </location>
</feature>
<feature type="compositionally biased region" description="Basic and acidic residues" evidence="6">
    <location>
        <begin position="217"/>
        <end position="258"/>
    </location>
</feature>
<gene>
    <name evidence="9" type="ORF">V1264_021317</name>
</gene>
<reference evidence="9 10" key="1">
    <citation type="submission" date="2024-02" db="EMBL/GenBank/DDBJ databases">
        <title>Chromosome-scale genome assembly of the rough periwinkle Littorina saxatilis.</title>
        <authorList>
            <person name="De Jode A."/>
            <person name="Faria R."/>
            <person name="Formenti G."/>
            <person name="Sims Y."/>
            <person name="Smith T.P."/>
            <person name="Tracey A."/>
            <person name="Wood J.M.D."/>
            <person name="Zagrodzka Z.B."/>
            <person name="Johannesson K."/>
            <person name="Butlin R.K."/>
            <person name="Leder E.H."/>
        </authorList>
    </citation>
    <scope>NUCLEOTIDE SEQUENCE [LARGE SCALE GENOMIC DNA]</scope>
    <source>
        <strain evidence="9">Snail1</strain>
        <tissue evidence="9">Muscle</tissue>
    </source>
</reference>
<evidence type="ECO:0000256" key="4">
    <source>
        <dbReference type="ARBA" id="ARBA00023157"/>
    </source>
</evidence>
<proteinExistence type="predicted"/>
<evidence type="ECO:0000313" key="10">
    <source>
        <dbReference type="Proteomes" id="UP001374579"/>
    </source>
</evidence>
<feature type="region of interest" description="Disordered" evidence="6">
    <location>
        <begin position="1273"/>
        <end position="1318"/>
    </location>
</feature>
<feature type="compositionally biased region" description="Basic and acidic residues" evidence="6">
    <location>
        <begin position="402"/>
        <end position="433"/>
    </location>
</feature>
<feature type="chain" id="PRO_5042983753" description="Chitin-binding type-2 domain-containing protein" evidence="7">
    <location>
        <begin position="20"/>
        <end position="1540"/>
    </location>
</feature>
<feature type="domain" description="Chitin-binding type-2" evidence="8">
    <location>
        <begin position="1382"/>
        <end position="1440"/>
    </location>
</feature>
<feature type="domain" description="Chitin-binding type-2" evidence="8">
    <location>
        <begin position="850"/>
        <end position="906"/>
    </location>
</feature>
<evidence type="ECO:0000256" key="7">
    <source>
        <dbReference type="SAM" id="SignalP"/>
    </source>
</evidence>
<evidence type="ECO:0000313" key="9">
    <source>
        <dbReference type="EMBL" id="KAK7087242.1"/>
    </source>
</evidence>
<dbReference type="Gene3D" id="3.20.20.80">
    <property type="entry name" value="Glycosidases"/>
    <property type="match status" value="1"/>
</dbReference>
<dbReference type="Gene3D" id="2.170.140.10">
    <property type="entry name" value="Chitin binding domain"/>
    <property type="match status" value="10"/>
</dbReference>
<feature type="domain" description="Chitin-binding type-2" evidence="8">
    <location>
        <begin position="288"/>
        <end position="344"/>
    </location>
</feature>
<feature type="domain" description="Chitin-binding type-2" evidence="8">
    <location>
        <begin position="1187"/>
        <end position="1243"/>
    </location>
</feature>
<feature type="domain" description="Chitin-binding type-2" evidence="8">
    <location>
        <begin position="1079"/>
        <end position="1135"/>
    </location>
</feature>
<feature type="compositionally biased region" description="Basic and acidic residues" evidence="6">
    <location>
        <begin position="1300"/>
        <end position="1311"/>
    </location>
</feature>
<dbReference type="Proteomes" id="UP001374579">
    <property type="component" value="Unassembled WGS sequence"/>
</dbReference>
<accession>A0AAN9FVH5</accession>
<feature type="region of interest" description="Disordered" evidence="6">
    <location>
        <begin position="599"/>
        <end position="836"/>
    </location>
</feature>
<name>A0AAN9FVH5_9CAEN</name>
<feature type="region of interest" description="Disordered" evidence="6">
    <location>
        <begin position="402"/>
        <end position="435"/>
    </location>
</feature>
<feature type="compositionally biased region" description="Polar residues" evidence="6">
    <location>
        <begin position="70"/>
        <end position="82"/>
    </location>
</feature>
<keyword evidence="4" id="KW-1015">Disulfide bond</keyword>
<dbReference type="PANTHER" id="PTHR23301">
    <property type="entry name" value="CHITIN BINDING PERITROPHIN-A"/>
    <property type="match status" value="1"/>
</dbReference>
<evidence type="ECO:0000259" key="8">
    <source>
        <dbReference type="PROSITE" id="PS50940"/>
    </source>
</evidence>
<feature type="domain" description="Chitin-binding type-2" evidence="8">
    <location>
        <begin position="1009"/>
        <end position="1065"/>
    </location>
</feature>
<keyword evidence="1" id="KW-0147">Chitin-binding</keyword>
<dbReference type="InterPro" id="IPR002557">
    <property type="entry name" value="Chitin-bd_dom"/>
</dbReference>
<comment type="caution">
    <text evidence="9">The sequence shown here is derived from an EMBL/GenBank/DDBJ whole genome shotgun (WGS) entry which is preliminary data.</text>
</comment>
<feature type="domain" description="Chitin-binding type-2" evidence="8">
    <location>
        <begin position="529"/>
        <end position="587"/>
    </location>
</feature>
<protein>
    <recommendedName>
        <fullName evidence="8">Chitin-binding type-2 domain-containing protein</fullName>
    </recommendedName>
</protein>
<feature type="compositionally biased region" description="Polar residues" evidence="6">
    <location>
        <begin position="128"/>
        <end position="139"/>
    </location>
</feature>
<dbReference type="InterPro" id="IPR051940">
    <property type="entry name" value="Chitin_bind-dev_reg"/>
</dbReference>
<dbReference type="EMBL" id="JBAMIC010004070">
    <property type="protein sequence ID" value="KAK7087242.1"/>
    <property type="molecule type" value="Genomic_DNA"/>
</dbReference>
<evidence type="ECO:0000256" key="5">
    <source>
        <dbReference type="ARBA" id="ARBA00023180"/>
    </source>
</evidence>
<feature type="compositionally biased region" description="Low complexity" evidence="6">
    <location>
        <begin position="155"/>
        <end position="174"/>
    </location>
</feature>
<keyword evidence="2 7" id="KW-0732">Signal</keyword>
<feature type="compositionally biased region" description="Basic and acidic residues" evidence="6">
    <location>
        <begin position="684"/>
        <end position="698"/>
    </location>
</feature>
<evidence type="ECO:0000256" key="3">
    <source>
        <dbReference type="ARBA" id="ARBA00022737"/>
    </source>
</evidence>